<dbReference type="Proteomes" id="UP000325438">
    <property type="component" value="Unassembled WGS sequence"/>
</dbReference>
<dbReference type="RefSeq" id="WP_152748688.1">
    <property type="nucleotide sequence ID" value="NZ_JBLZPT010000005.1"/>
</dbReference>
<organism evidence="1 2">
    <name type="scientific">Pseudomonas kitaguniensis</name>
    <dbReference type="NCBI Taxonomy" id="2607908"/>
    <lineage>
        <taxon>Bacteria</taxon>
        <taxon>Pseudomonadati</taxon>
        <taxon>Pseudomonadota</taxon>
        <taxon>Gammaproteobacteria</taxon>
        <taxon>Pseudomonadales</taxon>
        <taxon>Pseudomonadaceae</taxon>
        <taxon>Pseudomonas</taxon>
    </lineage>
</organism>
<dbReference type="Gene3D" id="2.30.320.10">
    <property type="entry name" value="YwqG-like"/>
    <property type="match status" value="1"/>
</dbReference>
<sequence>MFIKKTDIKTNSYIGGDPMLPSGFEHPKSKNNIELTFFFTIEFSEPHPFSGYSLSFFSATAEFDENLTIPRMLNSNLKGAVIPTGFLKDYQELFKVYLFKTETAETQKTKLPSIKKQYLAFSSSEDGDIFGWAGPSPDWTLEDEAPSTYEGETVNFIFQVKKDQTFEILEGAPPQKEMDIFGGVKDRKKRNYTFFNQNESFFFGRTSDKVDNNVYIITQYD</sequence>
<comment type="caution">
    <text evidence="1">The sequence shown here is derived from an EMBL/GenBank/DDBJ whole genome shotgun (WGS) entry which is preliminary data.</text>
</comment>
<evidence type="ECO:0000313" key="2">
    <source>
        <dbReference type="Proteomes" id="UP000325438"/>
    </source>
</evidence>
<dbReference type="AlphaFoldDB" id="A0A5N7JNZ7"/>
<proteinExistence type="predicted"/>
<evidence type="ECO:0000313" key="1">
    <source>
        <dbReference type="EMBL" id="MPQ83118.1"/>
    </source>
</evidence>
<gene>
    <name evidence="1" type="ORF">F0170_03410</name>
</gene>
<reference evidence="1 2" key="1">
    <citation type="submission" date="2019-09" db="EMBL/GenBank/DDBJ databases">
        <title>The draft genomes of Allium pathogen Pseudomonas sp.</title>
        <authorList>
            <person name="Fujikawa T."/>
            <person name="Sawada H."/>
        </authorList>
    </citation>
    <scope>NUCLEOTIDE SEQUENCE [LARGE SCALE GENOMIC DNA]</scope>
    <source>
        <strain evidence="1 2">MAFF 730085</strain>
    </source>
</reference>
<dbReference type="EMBL" id="VUBA01000021">
    <property type="protein sequence ID" value="MPQ83118.1"/>
    <property type="molecule type" value="Genomic_DNA"/>
</dbReference>
<name>A0A5N7JNZ7_9PSED</name>
<protein>
    <submittedName>
        <fullName evidence="1">DUF1963 domain-containing protein</fullName>
    </submittedName>
</protein>
<dbReference type="SUPFAM" id="SSF103032">
    <property type="entry name" value="Hypothetical protein YwqG"/>
    <property type="match status" value="1"/>
</dbReference>
<accession>A0A5N7JNZ7</accession>
<dbReference type="InterPro" id="IPR035948">
    <property type="entry name" value="YwqG-like_sf"/>
</dbReference>